<evidence type="ECO:0000256" key="5">
    <source>
        <dbReference type="SAM" id="SignalP"/>
    </source>
</evidence>
<evidence type="ECO:0000256" key="2">
    <source>
        <dbReference type="ARBA" id="ARBA00022630"/>
    </source>
</evidence>
<dbReference type="Gene3D" id="3.30.465.10">
    <property type="match status" value="1"/>
</dbReference>
<evidence type="ECO:0000256" key="4">
    <source>
        <dbReference type="ARBA" id="ARBA00023002"/>
    </source>
</evidence>
<dbReference type="Proteomes" id="UP000531561">
    <property type="component" value="Unassembled WGS sequence"/>
</dbReference>
<dbReference type="EMBL" id="JABFCT010000001">
    <property type="protein sequence ID" value="KAF5879007.1"/>
    <property type="molecule type" value="Genomic_DNA"/>
</dbReference>
<dbReference type="AlphaFoldDB" id="A0A8H6B4U2"/>
<protein>
    <submittedName>
        <fullName evidence="7">Putative fad- protein</fullName>
    </submittedName>
</protein>
<keyword evidence="3" id="KW-0274">FAD</keyword>
<accession>A0A8H6B4U2</accession>
<evidence type="ECO:0000259" key="6">
    <source>
        <dbReference type="PROSITE" id="PS51387"/>
    </source>
</evidence>
<feature type="domain" description="FAD-binding PCMH-type" evidence="6">
    <location>
        <begin position="58"/>
        <end position="230"/>
    </location>
</feature>
<reference evidence="7 8" key="1">
    <citation type="journal article" date="2020" name="Phytopathology">
        <title>A high-quality genome resource of Botrytis fragariae, a new and rapidly spreading fungal pathogen causing strawberry gray mold in the U.S.A.</title>
        <authorList>
            <person name="Wu Y."/>
            <person name="Saski C.A."/>
            <person name="Schnabel G."/>
            <person name="Xiao S."/>
            <person name="Hu M."/>
        </authorList>
    </citation>
    <scope>NUCLEOTIDE SEQUENCE [LARGE SCALE GENOMIC DNA]</scope>
    <source>
        <strain evidence="7 8">BVB16</strain>
    </source>
</reference>
<gene>
    <name evidence="7" type="ORF">Bfra_006212</name>
</gene>
<keyword evidence="2" id="KW-0285">Flavoprotein</keyword>
<dbReference type="RefSeq" id="XP_037197951.1">
    <property type="nucleotide sequence ID" value="XM_037336585.1"/>
</dbReference>
<evidence type="ECO:0000313" key="8">
    <source>
        <dbReference type="Proteomes" id="UP000531561"/>
    </source>
</evidence>
<proteinExistence type="inferred from homology"/>
<evidence type="ECO:0000256" key="1">
    <source>
        <dbReference type="ARBA" id="ARBA00005466"/>
    </source>
</evidence>
<feature type="signal peptide" evidence="5">
    <location>
        <begin position="1"/>
        <end position="18"/>
    </location>
</feature>
<dbReference type="SUPFAM" id="SSF56176">
    <property type="entry name" value="FAD-binding/transporter-associated domain-like"/>
    <property type="match status" value="1"/>
</dbReference>
<dbReference type="Pfam" id="PF01565">
    <property type="entry name" value="FAD_binding_4"/>
    <property type="match status" value="1"/>
</dbReference>
<dbReference type="InterPro" id="IPR036318">
    <property type="entry name" value="FAD-bd_PCMH-like_sf"/>
</dbReference>
<dbReference type="InterPro" id="IPR050416">
    <property type="entry name" value="FAD-linked_Oxidoreductase"/>
</dbReference>
<dbReference type="InterPro" id="IPR006094">
    <property type="entry name" value="Oxid_FAD_bind_N"/>
</dbReference>
<dbReference type="PANTHER" id="PTHR42973">
    <property type="entry name" value="BINDING OXIDOREDUCTASE, PUTATIVE (AFU_ORTHOLOGUE AFUA_1G17690)-RELATED"/>
    <property type="match status" value="1"/>
</dbReference>
<evidence type="ECO:0000313" key="7">
    <source>
        <dbReference type="EMBL" id="KAF5879007.1"/>
    </source>
</evidence>
<dbReference type="OrthoDB" id="2151789at2759"/>
<name>A0A8H6B4U2_9HELO</name>
<comment type="similarity">
    <text evidence="1">Belongs to the oxygen-dependent FAD-linked oxidoreductase family.</text>
</comment>
<dbReference type="PANTHER" id="PTHR42973:SF22">
    <property type="entry name" value="FAD-BINDING PCMH-TYPE DOMAIN-CONTAINING PROTEIN-RELATED"/>
    <property type="match status" value="1"/>
</dbReference>
<dbReference type="InterPro" id="IPR016169">
    <property type="entry name" value="FAD-bd_PCMH_sub2"/>
</dbReference>
<evidence type="ECO:0000256" key="3">
    <source>
        <dbReference type="ARBA" id="ARBA00022827"/>
    </source>
</evidence>
<dbReference type="InterPro" id="IPR016166">
    <property type="entry name" value="FAD-bd_PCMH"/>
</dbReference>
<keyword evidence="8" id="KW-1185">Reference proteome</keyword>
<keyword evidence="5" id="KW-0732">Signal</keyword>
<dbReference type="GO" id="GO:0071949">
    <property type="term" value="F:FAD binding"/>
    <property type="evidence" value="ECO:0007669"/>
    <property type="project" value="InterPro"/>
</dbReference>
<keyword evidence="4" id="KW-0560">Oxidoreductase</keyword>
<dbReference type="GO" id="GO:0016491">
    <property type="term" value="F:oxidoreductase activity"/>
    <property type="evidence" value="ECO:0007669"/>
    <property type="project" value="UniProtKB-KW"/>
</dbReference>
<comment type="caution">
    <text evidence="7">The sequence shown here is derived from an EMBL/GenBank/DDBJ whole genome shotgun (WGS) entry which is preliminary data.</text>
</comment>
<sequence length="491" mass="52737">MRNYCLTTTALLATQVLASINGGLTNETTCSQLGGKVFIRDNINLTTVIENYWSAQPQEQNPACVVLPTTSADVSTAVQILSMGLKHGLSNCHFAIRSGGHTPDANINNIDDGVTLDLQNLNVVQPNAAKTLVAVGPGNRWSDVYTVLDPLNLTVAGGRSETVGVGGLLLSGKIFAVQTCLVKFSKNIVLANGSIVNANATSHPSLYRALKGGSNNFGVVTRFDLRAIETGLFWGGLASYNSSSLPALVKAYTEFSKSENYDPASQITLLHGIYHNTSIVMMHQHYTKSIVSPPEAVFAKFGGDTTNTFRVDSLLNFTIELAAPTDNGTVRKAFATTTFKNNAKNLQGFVDMCNATIASLISIPELQFTSSYQPFGQYISSHAKDTGGNLLGLDASDGDRVLVGLTVQWQGAENDDIMTSAIQQLIKDGNELAVSLGADDDYIFMNYASKWQDVYGGVGSANLEELRRVSLKYDPMQVFQKGVPGGFKLFN</sequence>
<feature type="chain" id="PRO_5034638152" evidence="5">
    <location>
        <begin position="19"/>
        <end position="491"/>
    </location>
</feature>
<dbReference type="GeneID" id="59260277"/>
<dbReference type="PROSITE" id="PS51387">
    <property type="entry name" value="FAD_PCMH"/>
    <property type="match status" value="1"/>
</dbReference>
<organism evidence="7 8">
    <name type="scientific">Botrytis fragariae</name>
    <dbReference type="NCBI Taxonomy" id="1964551"/>
    <lineage>
        <taxon>Eukaryota</taxon>
        <taxon>Fungi</taxon>
        <taxon>Dikarya</taxon>
        <taxon>Ascomycota</taxon>
        <taxon>Pezizomycotina</taxon>
        <taxon>Leotiomycetes</taxon>
        <taxon>Helotiales</taxon>
        <taxon>Sclerotiniaceae</taxon>
        <taxon>Botrytis</taxon>
    </lineage>
</organism>